<organism evidence="4 5">
    <name type="scientific">Haloquadratum walsbyi J07HQW2</name>
    <dbReference type="NCBI Taxonomy" id="1238425"/>
    <lineage>
        <taxon>Archaea</taxon>
        <taxon>Methanobacteriati</taxon>
        <taxon>Methanobacteriota</taxon>
        <taxon>Stenosarchaea group</taxon>
        <taxon>Halobacteria</taxon>
        <taxon>Halobacteriales</taxon>
        <taxon>Haloferacaceae</taxon>
        <taxon>Haloquadratum</taxon>
    </lineage>
</organism>
<evidence type="ECO:0000313" key="4">
    <source>
        <dbReference type="EMBL" id="ERG96281.1"/>
    </source>
</evidence>
<dbReference type="Pfam" id="PF07687">
    <property type="entry name" value="M20_dimer"/>
    <property type="match status" value="1"/>
</dbReference>
<dbReference type="Proteomes" id="UP000030710">
    <property type="component" value="Unassembled WGS sequence"/>
</dbReference>
<keyword evidence="2" id="KW-0378">Hydrolase</keyword>
<dbReference type="SUPFAM" id="SSF55031">
    <property type="entry name" value="Bacterial exopeptidase dimerisation domain"/>
    <property type="match status" value="1"/>
</dbReference>
<dbReference type="GO" id="GO:0046872">
    <property type="term" value="F:metal ion binding"/>
    <property type="evidence" value="ECO:0007669"/>
    <property type="project" value="UniProtKB-KW"/>
</dbReference>
<protein>
    <submittedName>
        <fullName evidence="4">Peptidase M20 family protein</fullName>
    </submittedName>
</protein>
<dbReference type="STRING" id="1238425.J07HQW2_02756"/>
<dbReference type="InterPro" id="IPR050072">
    <property type="entry name" value="Peptidase_M20A"/>
</dbReference>
<feature type="domain" description="Peptidase M20 dimerisation" evidence="3">
    <location>
        <begin position="204"/>
        <end position="304"/>
    </location>
</feature>
<dbReference type="GO" id="GO:0016787">
    <property type="term" value="F:hydrolase activity"/>
    <property type="evidence" value="ECO:0007669"/>
    <property type="project" value="UniProtKB-KW"/>
</dbReference>
<evidence type="ECO:0000259" key="3">
    <source>
        <dbReference type="Pfam" id="PF07687"/>
    </source>
</evidence>
<dbReference type="AlphaFoldDB" id="U1PV59"/>
<gene>
    <name evidence="4" type="ORF">J07HQW2_02756</name>
</gene>
<dbReference type="eggNOG" id="arCOG01107">
    <property type="taxonomic scope" value="Archaea"/>
</dbReference>
<proteinExistence type="predicted"/>
<dbReference type="Pfam" id="PF01546">
    <property type="entry name" value="Peptidase_M20"/>
    <property type="match status" value="1"/>
</dbReference>
<dbReference type="InterPro" id="IPR036264">
    <property type="entry name" value="Bact_exopeptidase_dim_dom"/>
</dbReference>
<accession>U1PV59</accession>
<evidence type="ECO:0000256" key="2">
    <source>
        <dbReference type="ARBA" id="ARBA00022801"/>
    </source>
</evidence>
<dbReference type="PANTHER" id="PTHR43808">
    <property type="entry name" value="ACETYLORNITHINE DEACETYLASE"/>
    <property type="match status" value="1"/>
</dbReference>
<reference evidence="4 5" key="1">
    <citation type="journal article" date="2013" name="PLoS ONE">
        <title>Assembly-driven community genomics of a hypersaline microbial ecosystem.</title>
        <authorList>
            <person name="Podell S."/>
            <person name="Ugalde J.A."/>
            <person name="Narasingarao P."/>
            <person name="Banfield J.F."/>
            <person name="Heidelberg K.B."/>
            <person name="Allen E.E."/>
        </authorList>
    </citation>
    <scope>NUCLEOTIDE SEQUENCE [LARGE SCALE GENOMIC DNA]</scope>
    <source>
        <strain evidence="5">J07HQW2</strain>
    </source>
</reference>
<sequence>MFALQIGCCQNNVIYHPETFYDATAHHNVSIQYTNTRDELISLTQTLVSTPSHHDATAVGDIIQNWIETNTDATVRRDSRGNIIAQRAGGSASTSLALIGHHDVVDPHEQQVINDDEYRVTKQSGRLYGRGTADMKGSLAAALLAFRDTTPVDNLEVVFASFTGEEDGGIGAQAAIDDGFSPEYAIVGEGSTNYAGVGQTDIVIAHKGRRGSTLTAHGEAAHASEVECGVNAIYRASDAIDILRELAADVPIATVEDTEINGSLAVTEVDGGTEWNSIPETSHVTIDERTVPGKRVPIEQAAIEGVTWDIDQDLPPMACDDTAFATAVTDVATSVHMEETGTPTQVTKPHATDAGWLSEAGTTCVIVGAAEPGEAHTAEESVSIDAIERCYDIYRTVPSQQYIDNNEYWLSN</sequence>
<evidence type="ECO:0000256" key="1">
    <source>
        <dbReference type="ARBA" id="ARBA00022723"/>
    </source>
</evidence>
<dbReference type="InterPro" id="IPR011650">
    <property type="entry name" value="Peptidase_M20_dimer"/>
</dbReference>
<evidence type="ECO:0000313" key="5">
    <source>
        <dbReference type="Proteomes" id="UP000030710"/>
    </source>
</evidence>
<dbReference type="EMBL" id="KE356561">
    <property type="protein sequence ID" value="ERG96281.1"/>
    <property type="molecule type" value="Genomic_DNA"/>
</dbReference>
<name>U1PV59_9EURY</name>
<keyword evidence="1" id="KW-0479">Metal-binding</keyword>
<dbReference type="Gene3D" id="3.40.630.10">
    <property type="entry name" value="Zn peptidases"/>
    <property type="match status" value="2"/>
</dbReference>
<dbReference type="Gene3D" id="3.30.70.360">
    <property type="match status" value="1"/>
</dbReference>
<dbReference type="HOGENOM" id="CLU_021802_2_0_2"/>
<dbReference type="InterPro" id="IPR002933">
    <property type="entry name" value="Peptidase_M20"/>
</dbReference>
<dbReference type="SUPFAM" id="SSF53187">
    <property type="entry name" value="Zn-dependent exopeptidases"/>
    <property type="match status" value="1"/>
</dbReference>